<evidence type="ECO:0000313" key="3">
    <source>
        <dbReference type="Proteomes" id="UP000198569"/>
    </source>
</evidence>
<reference evidence="3" key="1">
    <citation type="submission" date="2016-10" db="EMBL/GenBank/DDBJ databases">
        <authorList>
            <person name="Varghese N."/>
            <person name="Submissions S."/>
        </authorList>
    </citation>
    <scope>NUCLEOTIDE SEQUENCE [LARGE SCALE GENOMIC DNA]</scope>
    <source>
        <strain evidence="3">DSM 15718</strain>
    </source>
</reference>
<proteinExistence type="predicted"/>
<dbReference type="EMBL" id="FNMV01000012">
    <property type="protein sequence ID" value="SDX58911.1"/>
    <property type="molecule type" value="Genomic_DNA"/>
</dbReference>
<name>A0A1H3CXP3_9FLAO</name>
<gene>
    <name evidence="2" type="ORF">SAMN05444338_11241</name>
</gene>
<organism evidence="2 3">
    <name type="scientific">Flavobacterium degerlachei</name>
    <dbReference type="NCBI Taxonomy" id="229203"/>
    <lineage>
        <taxon>Bacteria</taxon>
        <taxon>Pseudomonadati</taxon>
        <taxon>Bacteroidota</taxon>
        <taxon>Flavobacteriia</taxon>
        <taxon>Flavobacteriales</taxon>
        <taxon>Flavobacteriaceae</taxon>
        <taxon>Flavobacterium</taxon>
    </lineage>
</organism>
<dbReference type="STRING" id="229203.SAMN05444338_11241"/>
<dbReference type="AlphaFoldDB" id="A0A1H3CXP3"/>
<protein>
    <submittedName>
        <fullName evidence="2">Uncharacterized metal-binding protein YceD, DUF177 family</fullName>
    </submittedName>
</protein>
<evidence type="ECO:0000256" key="1">
    <source>
        <dbReference type="SAM" id="Coils"/>
    </source>
</evidence>
<dbReference type="Proteomes" id="UP000198569">
    <property type="component" value="Unassembled WGS sequence"/>
</dbReference>
<dbReference type="InterPro" id="IPR003772">
    <property type="entry name" value="YceD"/>
</dbReference>
<feature type="coiled-coil region" evidence="1">
    <location>
        <begin position="157"/>
        <end position="184"/>
    </location>
</feature>
<accession>A0A1H3CXP3</accession>
<sequence>MHSRSLGQNCVEMNKTKQYLIPFVGLKLGKHHFEYQISNSFFEIFDYDEFESSDIKVNVVLEKKSTMLELIFKQQGTVNVPCDLTSEDFDLPIEGEMKLIVRFGDVYNSDNEELLILPFGEFEIDVAQYIYEMIVLSVPLRRVHPGVKDGSLKTEALTKLNELILKEEAEVEETEVEENKEENIDPRWDKLKQLLTDK</sequence>
<keyword evidence="1" id="KW-0175">Coiled coil</keyword>
<evidence type="ECO:0000313" key="2">
    <source>
        <dbReference type="EMBL" id="SDX58911.1"/>
    </source>
</evidence>
<dbReference type="Pfam" id="PF02620">
    <property type="entry name" value="YceD"/>
    <property type="match status" value="1"/>
</dbReference>
<keyword evidence="3" id="KW-1185">Reference proteome</keyword>